<comment type="caution">
    <text evidence="2">The sequence shown here is derived from an EMBL/GenBank/DDBJ whole genome shotgun (WGS) entry which is preliminary data.</text>
</comment>
<keyword evidence="1" id="KW-0732">Signal</keyword>
<sequence>MKIGASTLIAVGILNAVHAAPAHEGDRLECRAIGKPGTLAAKGYYFNPRYMDMVDGTLKKLEEDLNSTGPAEEGKEELQFYECKAPSDKFKSTTKDVYFGQLRSANDEDKCLTTDGWWKELPGQGKYGGPGYEMESDDGKRHKEGARVKYEKCSSKADDKLRFQWFAMTRNNKKNQYAGIAHAGHAKDPLANEICPDDVNEHEKLKSQFAYFCVVQDKRFEGAGLAILKTKPETADKEGKHPYPPEW</sequence>
<accession>A8PQY0</accession>
<dbReference type="AlphaFoldDB" id="A8PQY0"/>
<dbReference type="RefSeq" id="XP_001732761.1">
    <property type="nucleotide sequence ID" value="XM_001732709.1"/>
</dbReference>
<keyword evidence="3" id="KW-1185">Reference proteome</keyword>
<reference evidence="2 3" key="1">
    <citation type="journal article" date="2007" name="Proc. Natl. Acad. Sci. U.S.A.">
        <title>Dandruff-associated Malassezia genomes reveal convergent and divergent virulence traits shared with plant and human fungal pathogens.</title>
        <authorList>
            <person name="Xu J."/>
            <person name="Saunders C.W."/>
            <person name="Hu P."/>
            <person name="Grant R.A."/>
            <person name="Boekhout T."/>
            <person name="Kuramae E.E."/>
            <person name="Kronstad J.W."/>
            <person name="Deangelis Y.M."/>
            <person name="Reeder N.L."/>
            <person name="Johnstone K.R."/>
            <person name="Leland M."/>
            <person name="Fieno A.M."/>
            <person name="Begley W.M."/>
            <person name="Sun Y."/>
            <person name="Lacey M.P."/>
            <person name="Chaudhary T."/>
            <person name="Keough T."/>
            <person name="Chu L."/>
            <person name="Sears R."/>
            <person name="Yuan B."/>
            <person name="Dawson T.L.Jr."/>
        </authorList>
    </citation>
    <scope>NUCLEOTIDE SEQUENCE [LARGE SCALE GENOMIC DNA]</scope>
    <source>
        <strain evidence="3">ATCC MYA-4612 / CBS 7966</strain>
    </source>
</reference>
<evidence type="ECO:0000256" key="1">
    <source>
        <dbReference type="SAM" id="SignalP"/>
    </source>
</evidence>
<name>A8PQY0_MALGO</name>
<evidence type="ECO:0000313" key="2">
    <source>
        <dbReference type="EMBL" id="EDP45547.1"/>
    </source>
</evidence>
<feature type="chain" id="PRO_5002725326" evidence="1">
    <location>
        <begin position="20"/>
        <end position="247"/>
    </location>
</feature>
<proteinExistence type="predicted"/>
<dbReference type="GeneID" id="5857067"/>
<feature type="signal peptide" evidence="1">
    <location>
        <begin position="1"/>
        <end position="19"/>
    </location>
</feature>
<dbReference type="KEGG" id="mgl:MGL_0536"/>
<evidence type="ECO:0000313" key="3">
    <source>
        <dbReference type="Proteomes" id="UP000008837"/>
    </source>
</evidence>
<dbReference type="Proteomes" id="UP000008837">
    <property type="component" value="Unassembled WGS sequence"/>
</dbReference>
<organism evidence="2 3">
    <name type="scientific">Malassezia globosa (strain ATCC MYA-4612 / CBS 7966)</name>
    <name type="common">Dandruff-associated fungus</name>
    <dbReference type="NCBI Taxonomy" id="425265"/>
    <lineage>
        <taxon>Eukaryota</taxon>
        <taxon>Fungi</taxon>
        <taxon>Dikarya</taxon>
        <taxon>Basidiomycota</taxon>
        <taxon>Ustilaginomycotina</taxon>
        <taxon>Malasseziomycetes</taxon>
        <taxon>Malasseziales</taxon>
        <taxon>Malasseziaceae</taxon>
        <taxon>Malassezia</taxon>
    </lineage>
</organism>
<dbReference type="EMBL" id="AAYY01000001">
    <property type="protein sequence ID" value="EDP45547.1"/>
    <property type="molecule type" value="Genomic_DNA"/>
</dbReference>
<dbReference type="VEuPathDB" id="FungiDB:MGL_0536"/>
<protein>
    <submittedName>
        <fullName evidence="2">Uncharacterized protein</fullName>
    </submittedName>
</protein>
<gene>
    <name evidence="2" type="ORF">MGL_0536</name>
</gene>
<dbReference type="InParanoid" id="A8PQY0"/>
<dbReference type="OrthoDB" id="3367750at2759"/>